<sequence>MISSSNPKSISPLLSSYPFPIRMIYFRCLQTPLSFGGYDLLYP</sequence>
<evidence type="ECO:0000313" key="1">
    <source>
        <dbReference type="EMBL" id="PRQ38307.1"/>
    </source>
</evidence>
<keyword evidence="2" id="KW-1185">Reference proteome</keyword>
<gene>
    <name evidence="1" type="ORF">RchiOBHm_Chr4g0412401</name>
</gene>
<proteinExistence type="predicted"/>
<name>A0A2P6QVU5_ROSCH</name>
<dbReference type="Proteomes" id="UP000238479">
    <property type="component" value="Chromosome 4"/>
</dbReference>
<dbReference type="EMBL" id="PDCK01000042">
    <property type="protein sequence ID" value="PRQ38307.1"/>
    <property type="molecule type" value="Genomic_DNA"/>
</dbReference>
<evidence type="ECO:0000313" key="2">
    <source>
        <dbReference type="Proteomes" id="UP000238479"/>
    </source>
</evidence>
<organism evidence="1 2">
    <name type="scientific">Rosa chinensis</name>
    <name type="common">China rose</name>
    <dbReference type="NCBI Taxonomy" id="74649"/>
    <lineage>
        <taxon>Eukaryota</taxon>
        <taxon>Viridiplantae</taxon>
        <taxon>Streptophyta</taxon>
        <taxon>Embryophyta</taxon>
        <taxon>Tracheophyta</taxon>
        <taxon>Spermatophyta</taxon>
        <taxon>Magnoliopsida</taxon>
        <taxon>eudicotyledons</taxon>
        <taxon>Gunneridae</taxon>
        <taxon>Pentapetalae</taxon>
        <taxon>rosids</taxon>
        <taxon>fabids</taxon>
        <taxon>Rosales</taxon>
        <taxon>Rosaceae</taxon>
        <taxon>Rosoideae</taxon>
        <taxon>Rosoideae incertae sedis</taxon>
        <taxon>Rosa</taxon>
    </lineage>
</organism>
<dbReference type="Gramene" id="PRQ38307">
    <property type="protein sequence ID" value="PRQ38307"/>
    <property type="gene ID" value="RchiOBHm_Chr4g0412401"/>
</dbReference>
<reference evidence="1 2" key="1">
    <citation type="journal article" date="2018" name="Nat. Genet.">
        <title>The Rosa genome provides new insights in the design of modern roses.</title>
        <authorList>
            <person name="Bendahmane M."/>
        </authorList>
    </citation>
    <scope>NUCLEOTIDE SEQUENCE [LARGE SCALE GENOMIC DNA]</scope>
    <source>
        <strain evidence="2">cv. Old Blush</strain>
    </source>
</reference>
<comment type="caution">
    <text evidence="1">The sequence shown here is derived from an EMBL/GenBank/DDBJ whole genome shotgun (WGS) entry which is preliminary data.</text>
</comment>
<protein>
    <submittedName>
        <fullName evidence="1">Uncharacterized protein</fullName>
    </submittedName>
</protein>
<accession>A0A2P6QVU5</accession>
<dbReference type="AlphaFoldDB" id="A0A2P6QVU5"/>